<gene>
    <name evidence="4" type="ORF">C8N25_10181</name>
</gene>
<dbReference type="InterPro" id="IPR023801">
    <property type="entry name" value="His_deacetylse_dom"/>
</dbReference>
<dbReference type="InterPro" id="IPR044150">
    <property type="entry name" value="HDAC_classIV"/>
</dbReference>
<dbReference type="SUPFAM" id="SSF52768">
    <property type="entry name" value="Arginase/deacetylase"/>
    <property type="match status" value="1"/>
</dbReference>
<dbReference type="PANTHER" id="PTHR10625:SF19">
    <property type="entry name" value="HISTONE DEACETYLASE 12"/>
    <property type="match status" value="1"/>
</dbReference>
<evidence type="ECO:0000256" key="1">
    <source>
        <dbReference type="ARBA" id="ARBA00005947"/>
    </source>
</evidence>
<dbReference type="InterPro" id="IPR000286">
    <property type="entry name" value="HDACs"/>
</dbReference>
<protein>
    <submittedName>
        <fullName evidence="4">Acetoin utilization deacetylase AcuC-like enzyme</fullName>
    </submittedName>
</protein>
<proteinExistence type="inferred from homology"/>
<evidence type="ECO:0000259" key="3">
    <source>
        <dbReference type="Pfam" id="PF00850"/>
    </source>
</evidence>
<dbReference type="PRINTS" id="PR01270">
    <property type="entry name" value="HDASUPER"/>
</dbReference>
<dbReference type="GO" id="GO:0040029">
    <property type="term" value="P:epigenetic regulation of gene expression"/>
    <property type="evidence" value="ECO:0007669"/>
    <property type="project" value="TreeGrafter"/>
</dbReference>
<evidence type="ECO:0000313" key="4">
    <source>
        <dbReference type="EMBL" id="REG94256.1"/>
    </source>
</evidence>
<evidence type="ECO:0000313" key="5">
    <source>
        <dbReference type="Proteomes" id="UP000256405"/>
    </source>
</evidence>
<dbReference type="CDD" id="cd09993">
    <property type="entry name" value="HDAC_classIV"/>
    <property type="match status" value="1"/>
</dbReference>
<keyword evidence="2" id="KW-0378">Hydrolase</keyword>
<reference evidence="4 5" key="1">
    <citation type="submission" date="2018-08" db="EMBL/GenBank/DDBJ databases">
        <title>Genomic Encyclopedia of Archaeal and Bacterial Type Strains, Phase II (KMG-II): from individual species to whole genera.</title>
        <authorList>
            <person name="Goeker M."/>
        </authorList>
    </citation>
    <scope>NUCLEOTIDE SEQUENCE [LARGE SCALE GENOMIC DNA]</scope>
    <source>
        <strain evidence="4 5">DSM 15986</strain>
    </source>
</reference>
<comment type="caution">
    <text evidence="4">The sequence shown here is derived from an EMBL/GenBank/DDBJ whole genome shotgun (WGS) entry which is preliminary data.</text>
</comment>
<dbReference type="InterPro" id="IPR023696">
    <property type="entry name" value="Ureohydrolase_dom_sf"/>
</dbReference>
<dbReference type="Pfam" id="PF00850">
    <property type="entry name" value="Hist_deacetyl"/>
    <property type="match status" value="1"/>
</dbReference>
<dbReference type="Proteomes" id="UP000256405">
    <property type="component" value="Unassembled WGS sequence"/>
</dbReference>
<feature type="domain" description="Histone deacetylase" evidence="3">
    <location>
        <begin position="30"/>
        <end position="300"/>
    </location>
</feature>
<dbReference type="GO" id="GO:0004407">
    <property type="term" value="F:histone deacetylase activity"/>
    <property type="evidence" value="ECO:0007669"/>
    <property type="project" value="InterPro"/>
</dbReference>
<evidence type="ECO:0000256" key="2">
    <source>
        <dbReference type="ARBA" id="ARBA00022801"/>
    </source>
</evidence>
<accession>A0A3E0EB68</accession>
<dbReference type="InterPro" id="IPR037138">
    <property type="entry name" value="His_deacetylse_dom_sf"/>
</dbReference>
<comment type="similarity">
    <text evidence="1">Belongs to the histone deacetylase family.</text>
</comment>
<name>A0A3E0EB68_9BACT</name>
<dbReference type="EMBL" id="QUNF01000001">
    <property type="protein sequence ID" value="REG94256.1"/>
    <property type="molecule type" value="Genomic_DNA"/>
</dbReference>
<dbReference type="GO" id="GO:0016787">
    <property type="term" value="F:hydrolase activity"/>
    <property type="evidence" value="ECO:0007669"/>
    <property type="project" value="UniProtKB-KW"/>
</dbReference>
<dbReference type="Gene3D" id="3.40.800.20">
    <property type="entry name" value="Histone deacetylase domain"/>
    <property type="match status" value="1"/>
</dbReference>
<dbReference type="PANTHER" id="PTHR10625">
    <property type="entry name" value="HISTONE DEACETYLASE HDAC1-RELATED"/>
    <property type="match status" value="1"/>
</dbReference>
<dbReference type="AlphaFoldDB" id="A0A3E0EB68"/>
<sequence>MTLAEHKRFFMLKIAFSPIYKHPLPENHRFPMEKYELLPGQLLYEDIVKEDNFFEPKPLDEKWILNTHTKEYWTKLRHLSLSKSEVRATGFPLSKELVDREITILNGSVQAAVYALQHGIAMNIAGGTHHAYADRGEGFCLLNDIAVTANYLIENKLSNKVLVIDLDVHQGNGTASIFAGKPDVFTFSMHGEKNYPMRKEVSDLDYAVPDGTGDEVYLKILHSQLEIILKDFSPDFIIYQCGVDVLKSDKLGRLAMSIEGVKNRDAFVLGIAKSLKVPIICCMGGGYSPNVAKIVEAHTQVYRLAQDLYF</sequence>
<organism evidence="4 5">
    <name type="scientific">Algoriphagus antarcticus</name>
    <dbReference type="NCBI Taxonomy" id="238540"/>
    <lineage>
        <taxon>Bacteria</taxon>
        <taxon>Pseudomonadati</taxon>
        <taxon>Bacteroidota</taxon>
        <taxon>Cytophagia</taxon>
        <taxon>Cytophagales</taxon>
        <taxon>Cyclobacteriaceae</taxon>
        <taxon>Algoriphagus</taxon>
    </lineage>
</organism>
<keyword evidence="5" id="KW-1185">Reference proteome</keyword>